<evidence type="ECO:0000313" key="17">
    <source>
        <dbReference type="Proteomes" id="UP001146120"/>
    </source>
</evidence>
<comment type="subcellular location">
    <subcellularLocation>
        <location evidence="1">Cell membrane</location>
        <topology evidence="1">Multi-pass membrane protein</topology>
    </subcellularLocation>
    <subcellularLocation>
        <location evidence="12">Membrane</location>
        <topology evidence="12">Multi-pass membrane protein</topology>
    </subcellularLocation>
</comment>
<reference evidence="16" key="2">
    <citation type="journal article" date="2023" name="Microbiol Resour">
        <title>Decontamination and Annotation of the Draft Genome Sequence of the Oomycete Lagenidium giganteum ARSEF 373.</title>
        <authorList>
            <person name="Morgan W.R."/>
            <person name="Tartar A."/>
        </authorList>
    </citation>
    <scope>NUCLEOTIDE SEQUENCE</scope>
    <source>
        <strain evidence="16">ARSEF 373</strain>
    </source>
</reference>
<proteinExistence type="inferred from homology"/>
<feature type="domain" description="Ion transport" evidence="15">
    <location>
        <begin position="1299"/>
        <end position="1543"/>
    </location>
</feature>
<dbReference type="PRINTS" id="PR00167">
    <property type="entry name" value="CACHANNEL"/>
</dbReference>
<feature type="transmembrane region" description="Helical" evidence="14">
    <location>
        <begin position="607"/>
        <end position="627"/>
    </location>
</feature>
<reference evidence="16" key="1">
    <citation type="submission" date="2022-11" db="EMBL/GenBank/DDBJ databases">
        <authorList>
            <person name="Morgan W.R."/>
            <person name="Tartar A."/>
        </authorList>
    </citation>
    <scope>NUCLEOTIDE SEQUENCE</scope>
    <source>
        <strain evidence="16">ARSEF 373</strain>
    </source>
</reference>
<evidence type="ECO:0000256" key="13">
    <source>
        <dbReference type="SAM" id="MobiDB-lite"/>
    </source>
</evidence>
<keyword evidence="7" id="KW-0406">Ion transport</keyword>
<evidence type="ECO:0000256" key="10">
    <source>
        <dbReference type="ARBA" id="ARBA00061395"/>
    </source>
</evidence>
<feature type="transmembrane region" description="Helical" evidence="14">
    <location>
        <begin position="269"/>
        <end position="289"/>
    </location>
</feature>
<feature type="domain" description="Ion transport" evidence="15">
    <location>
        <begin position="153"/>
        <end position="402"/>
    </location>
</feature>
<dbReference type="Proteomes" id="UP001146120">
    <property type="component" value="Unassembled WGS sequence"/>
</dbReference>
<evidence type="ECO:0000256" key="12">
    <source>
        <dbReference type="RuleBase" id="RU003808"/>
    </source>
</evidence>
<keyword evidence="3" id="KW-1003">Cell membrane</keyword>
<evidence type="ECO:0000259" key="15">
    <source>
        <dbReference type="Pfam" id="PF00520"/>
    </source>
</evidence>
<keyword evidence="9" id="KW-0325">Glycoprotein</keyword>
<evidence type="ECO:0000256" key="5">
    <source>
        <dbReference type="ARBA" id="ARBA00022837"/>
    </source>
</evidence>
<evidence type="ECO:0000256" key="1">
    <source>
        <dbReference type="ARBA" id="ARBA00004651"/>
    </source>
</evidence>
<keyword evidence="6 14" id="KW-1133">Transmembrane helix</keyword>
<keyword evidence="17" id="KW-1185">Reference proteome</keyword>
<dbReference type="GO" id="GO:0001518">
    <property type="term" value="C:voltage-gated sodium channel complex"/>
    <property type="evidence" value="ECO:0007669"/>
    <property type="project" value="TreeGrafter"/>
</dbReference>
<dbReference type="Pfam" id="PF00520">
    <property type="entry name" value="Ion_trans"/>
    <property type="match status" value="4"/>
</dbReference>
<evidence type="ECO:0000313" key="16">
    <source>
        <dbReference type="EMBL" id="DAZ97621.1"/>
    </source>
</evidence>
<dbReference type="Gene3D" id="1.20.120.350">
    <property type="entry name" value="Voltage-gated potassium channels. Chain C"/>
    <property type="match status" value="4"/>
</dbReference>
<dbReference type="InterPro" id="IPR005821">
    <property type="entry name" value="Ion_trans_dom"/>
</dbReference>
<dbReference type="EMBL" id="DAKRPA010000130">
    <property type="protein sequence ID" value="DAZ97621.1"/>
    <property type="molecule type" value="Genomic_DNA"/>
</dbReference>
<dbReference type="FunFam" id="1.10.287.70:FF:000093">
    <property type="entry name" value="Calcium channel subunit Cch1"/>
    <property type="match status" value="1"/>
</dbReference>
<feature type="domain" description="Ion transport" evidence="15">
    <location>
        <begin position="602"/>
        <end position="834"/>
    </location>
</feature>
<evidence type="ECO:0000256" key="4">
    <source>
        <dbReference type="ARBA" id="ARBA00022692"/>
    </source>
</evidence>
<dbReference type="Gene3D" id="1.10.287.70">
    <property type="match status" value="4"/>
</dbReference>
<protein>
    <recommendedName>
        <fullName evidence="11">Calcium-channel protein CCH1</fullName>
    </recommendedName>
</protein>
<feature type="compositionally biased region" description="Basic and acidic residues" evidence="13">
    <location>
        <begin position="1723"/>
        <end position="1744"/>
    </location>
</feature>
<feature type="transmembrane region" description="Helical" evidence="14">
    <location>
        <begin position="182"/>
        <end position="205"/>
    </location>
</feature>
<sequence>MSREQRRGFHSAFECSDALDLGVDTTEASDKVDVGVPDARTGSRVGSTARPRKLSNQAQAFLRKTSVMLADPESVNTMLSKAEVKRLRAFESKYLARPVPRVSAGPISVRSTPQEQASDRSIKCSQLNSQQHPVPQWWLDTRERLRHMTKHAAFRTTLMCVILADMATLASDNKTLGAHVKVADIVLTLLIGLEIVIKMVAFGLWSDRNSYLRKSKFRILNIVCVVASLLSHLGGDNYKFLRAIKLFRCLTMSAGLRRILTSLIRAVPFLANVGTLTLFFLLAFSIFGLEAFHDAFSRQCAVDYENLPALPRVYCSDNSSCGLQDQLCMAFGPPSKYVNFDSGISSIFLVFLVVAQDGWVSDIMEPVVEYSSPWSVLFFVLIVASMVFLVVNLFVAVITTSFMGFSGEIETNHQAMYMGKMSPAVEEARVSLIMGATLAIEQSLQDNDADDVDDTKSTTTTSMTANGNRLLSNQSFASRNSTGFVRQDFVDMLAKTHQWRSLRNLTVETAMEMLQGDAEVAGDFMLPLPLYEGMAARGSSSAPSVAGTGRVGKTARYSERTSIDAPNAVSSMSVQQLLTISETSGESVSRFVVGLQRIVFSRRFDDFITSCIIANTGFLLIEYPGMGPKLTQVLSVTEYLFGIIFFLEMVLRIIAMRGVRPYLRSTERFFDMIVVLCTSINMVLNQLETTYSGLNSVSSVRTLRVGRLMMKWEGTRKLVQSVMKSSRAVMNVVAFMLLFHVVNSITAMELFGANRLSSEGQQPRWNFDSFGRAFLTLLQVITGDQWSSITYDAVDADNPHWFMVPFLIINFIIGQYVVLNLFIAVILENFAISDEEAYQLQLEQIIAIPKELDIYEKIEEVGVRAFGEMDQLDHVSNVKLRMFLGLDDENDTAGRSHEQASSNRERMGASGSQRWKQQRGGPNSPWHERAWIAWNNVCRRIVASVWFSRAIQFVIGVSCVCLIIESPHPNVSPTPPSPDMVLTLNVVNKLVLTVLLLEFFIKVSANGFGWSYVRLMLFHHEDRLGYVRKQAYIEDGWNQLDLVLLLFALLDESLSAAAPNLSVARVFRSARVLRPLRVLNQNREMKLVLNAVAQSLPHVGNVFALCSLVYIIFGVVGRSFFAGKLYSCNDSSVLTRDECVGFYLVAPDGTLALQEATARGVQGSSILMPRVWSNARFSFDHIGAAFLSLLEMTTLKWIDKTFVAMDIMGTNMQPQTDVSPQYALFFVLYVYIGALFVVRLFVGVLVEQFQRNNGTQILTESQKCWVDLEKFVLLLKPLKRIPRPTTRLQSKLFDMCQHQHFATAVSVAIVLNVVLLLVNPGTRSITDTSFLVIEAVFLAVFSVEAISKSLAFRHFYVFSWHGAFEILILIGSIVAFCLQSGYHSLLQAGRIFRIMRVLRFVKLNRGVHTIFQTFRGSLHSIANIFFLLFLIIFIFAVIGRQLFGGIRLGSSLNHFSNFRSFGSSVRLLFQILSGDDWHLTMTDCMVTTPSCVEGYNENDEWVSDCGTAWAAVPFFVTYILFVVFVFLNLFIAVILENFRSCYLKNDICAISLGDFETYREVFVRYDVDNSGTIPLWQLARLLSELPPSLRIDRNQQRTAFLHIRTQAQALLDLPKASQKRPFFNELLRILCIHQMGIRSLPYEQQRDRVKQIFIYRTKVASMIVESLVKGYLQRRKIRLAKHKTEAPSAPSDAATDLEPTKPQSEQQQQQDHREPGDGGGEEVVEKRKEAALVDETAEKQEEQKPIAPVEASPTHQEAARLNAPTSASRIQ</sequence>
<dbReference type="PANTHER" id="PTHR10037:SF62">
    <property type="entry name" value="SODIUM CHANNEL PROTEIN 60E"/>
    <property type="match status" value="1"/>
</dbReference>
<name>A0AAV2YTL6_9STRA</name>
<evidence type="ECO:0000256" key="6">
    <source>
        <dbReference type="ARBA" id="ARBA00022989"/>
    </source>
</evidence>
<comment type="caution">
    <text evidence="16">The sequence shown here is derived from an EMBL/GenBank/DDBJ whole genome shotgun (WGS) entry which is preliminary data.</text>
</comment>
<keyword evidence="12" id="KW-0851">Voltage-gated channel</keyword>
<keyword evidence="4 14" id="KW-0812">Transmembrane</keyword>
<keyword evidence="5 12" id="KW-0106">Calcium</keyword>
<feature type="transmembrane region" description="Helical" evidence="14">
    <location>
        <begin position="1087"/>
        <end position="1113"/>
    </location>
</feature>
<gene>
    <name evidence="16" type="ORF">N0F65_002240</name>
</gene>
<feature type="region of interest" description="Disordered" evidence="13">
    <location>
        <begin position="890"/>
        <end position="924"/>
    </location>
</feature>
<dbReference type="InterPro" id="IPR043203">
    <property type="entry name" value="VGCC_Ca_Na"/>
</dbReference>
<keyword evidence="2" id="KW-0813">Transport</keyword>
<evidence type="ECO:0000256" key="3">
    <source>
        <dbReference type="ARBA" id="ARBA00022475"/>
    </source>
</evidence>
<feature type="transmembrane region" description="Helical" evidence="14">
    <location>
        <begin position="990"/>
        <end position="1013"/>
    </location>
</feature>
<dbReference type="Gene3D" id="1.10.238.10">
    <property type="entry name" value="EF-hand"/>
    <property type="match status" value="1"/>
</dbReference>
<feature type="transmembrane region" description="Helical" evidence="14">
    <location>
        <begin position="337"/>
        <end position="356"/>
    </location>
</feature>
<dbReference type="GO" id="GO:0005245">
    <property type="term" value="F:voltage-gated calcium channel activity"/>
    <property type="evidence" value="ECO:0007669"/>
    <property type="project" value="InterPro"/>
</dbReference>
<dbReference type="PROSITE" id="PS50096">
    <property type="entry name" value="IQ"/>
    <property type="match status" value="1"/>
</dbReference>
<keyword evidence="12" id="KW-0107">Calcium channel</keyword>
<organism evidence="16 17">
    <name type="scientific">Lagenidium giganteum</name>
    <dbReference type="NCBI Taxonomy" id="4803"/>
    <lineage>
        <taxon>Eukaryota</taxon>
        <taxon>Sar</taxon>
        <taxon>Stramenopiles</taxon>
        <taxon>Oomycota</taxon>
        <taxon>Peronosporomycetes</taxon>
        <taxon>Pythiales</taxon>
        <taxon>Pythiaceae</taxon>
    </lineage>
</organism>
<evidence type="ECO:0000256" key="11">
    <source>
        <dbReference type="ARBA" id="ARBA00067459"/>
    </source>
</evidence>
<feature type="transmembrane region" description="Helical" evidence="14">
    <location>
        <begin position="152"/>
        <end position="170"/>
    </location>
</feature>
<feature type="region of interest" description="Disordered" evidence="13">
    <location>
        <begin position="447"/>
        <end position="466"/>
    </location>
</feature>
<dbReference type="InterPro" id="IPR002077">
    <property type="entry name" value="VDCCAlpha1"/>
</dbReference>
<feature type="region of interest" description="Disordered" evidence="13">
    <location>
        <begin position="1681"/>
        <end position="1771"/>
    </location>
</feature>
<feature type="compositionally biased region" description="Basic and acidic residues" evidence="13">
    <location>
        <begin position="892"/>
        <end position="907"/>
    </location>
</feature>
<dbReference type="GO" id="GO:0005891">
    <property type="term" value="C:voltage-gated calcium channel complex"/>
    <property type="evidence" value="ECO:0007669"/>
    <property type="project" value="InterPro"/>
</dbReference>
<evidence type="ECO:0000256" key="2">
    <source>
        <dbReference type="ARBA" id="ARBA00022448"/>
    </source>
</evidence>
<feature type="transmembrane region" description="Helical" evidence="14">
    <location>
        <begin position="728"/>
        <end position="753"/>
    </location>
</feature>
<feature type="compositionally biased region" description="Low complexity" evidence="13">
    <location>
        <begin position="457"/>
        <end position="466"/>
    </location>
</feature>
<feature type="transmembrane region" description="Helical" evidence="14">
    <location>
        <begin position="639"/>
        <end position="657"/>
    </location>
</feature>
<keyword evidence="8 14" id="KW-0472">Membrane</keyword>
<accession>A0AAV2YTL6</accession>
<dbReference type="InterPro" id="IPR027359">
    <property type="entry name" value="Volt_channel_dom_sf"/>
</dbReference>
<feature type="transmembrane region" description="Helical" evidence="14">
    <location>
        <begin position="376"/>
        <end position="398"/>
    </location>
</feature>
<comment type="similarity">
    <text evidence="10 12">Belongs to the calcium channel alpha-1 subunit (TC 1.A.1.11) family.</text>
</comment>
<keyword evidence="12" id="KW-0407">Ion channel</keyword>
<feature type="region of interest" description="Disordered" evidence="13">
    <location>
        <begin position="32"/>
        <end position="54"/>
    </location>
</feature>
<feature type="transmembrane region" description="Helical" evidence="14">
    <location>
        <begin position="1508"/>
        <end position="1535"/>
    </location>
</feature>
<evidence type="ECO:0000256" key="9">
    <source>
        <dbReference type="ARBA" id="ARBA00023180"/>
    </source>
</evidence>
<dbReference type="SUPFAM" id="SSF81324">
    <property type="entry name" value="Voltage-gated potassium channels"/>
    <property type="match status" value="4"/>
</dbReference>
<keyword evidence="12" id="KW-0109">Calcium transport</keyword>
<evidence type="ECO:0000256" key="7">
    <source>
        <dbReference type="ARBA" id="ARBA00023065"/>
    </source>
</evidence>
<feature type="transmembrane region" description="Helical" evidence="14">
    <location>
        <begin position="802"/>
        <end position="827"/>
    </location>
</feature>
<evidence type="ECO:0000256" key="14">
    <source>
        <dbReference type="SAM" id="Phobius"/>
    </source>
</evidence>
<feature type="domain" description="Ion transport" evidence="15">
    <location>
        <begin position="946"/>
        <end position="1252"/>
    </location>
</feature>
<feature type="transmembrane region" description="Helical" evidence="14">
    <location>
        <begin position="1324"/>
        <end position="1343"/>
    </location>
</feature>
<feature type="transmembrane region" description="Helical" evidence="14">
    <location>
        <begin position="1421"/>
        <end position="1443"/>
    </location>
</feature>
<dbReference type="GO" id="GO:0005248">
    <property type="term" value="F:voltage-gated sodium channel activity"/>
    <property type="evidence" value="ECO:0007669"/>
    <property type="project" value="TreeGrafter"/>
</dbReference>
<evidence type="ECO:0000256" key="8">
    <source>
        <dbReference type="ARBA" id="ARBA00023136"/>
    </source>
</evidence>
<feature type="transmembrane region" description="Helical" evidence="14">
    <location>
        <begin position="1301"/>
        <end position="1318"/>
    </location>
</feature>
<dbReference type="PANTHER" id="PTHR10037">
    <property type="entry name" value="VOLTAGE-GATED CATION CHANNEL CALCIUM AND SODIUM"/>
    <property type="match status" value="1"/>
</dbReference>
<feature type="transmembrane region" description="Helical" evidence="14">
    <location>
        <begin position="217"/>
        <end position="235"/>
    </location>
</feature>
<feature type="transmembrane region" description="Helical" evidence="14">
    <location>
        <begin position="1222"/>
        <end position="1246"/>
    </location>
</feature>